<dbReference type="InterPro" id="IPR003663">
    <property type="entry name" value="Sugar/inositol_transpt"/>
</dbReference>
<feature type="transmembrane region" description="Helical" evidence="8">
    <location>
        <begin position="93"/>
        <end position="113"/>
    </location>
</feature>
<organism evidence="10 11">
    <name type="scientific">Cylindrobasidium torrendii FP15055 ss-10</name>
    <dbReference type="NCBI Taxonomy" id="1314674"/>
    <lineage>
        <taxon>Eukaryota</taxon>
        <taxon>Fungi</taxon>
        <taxon>Dikarya</taxon>
        <taxon>Basidiomycota</taxon>
        <taxon>Agaricomycotina</taxon>
        <taxon>Agaricomycetes</taxon>
        <taxon>Agaricomycetidae</taxon>
        <taxon>Agaricales</taxon>
        <taxon>Marasmiineae</taxon>
        <taxon>Physalacriaceae</taxon>
        <taxon>Cylindrobasidium</taxon>
    </lineage>
</organism>
<evidence type="ECO:0000313" key="10">
    <source>
        <dbReference type="EMBL" id="KIY68007.1"/>
    </source>
</evidence>
<feature type="transmembrane region" description="Helical" evidence="8">
    <location>
        <begin position="307"/>
        <end position="330"/>
    </location>
</feature>
<feature type="transmembrane region" description="Helical" evidence="8">
    <location>
        <begin position="274"/>
        <end position="295"/>
    </location>
</feature>
<feature type="transmembrane region" description="Helical" evidence="8">
    <location>
        <begin position="363"/>
        <end position="387"/>
    </location>
</feature>
<keyword evidence="5 8" id="KW-1133">Transmembrane helix</keyword>
<dbReference type="OrthoDB" id="4540492at2759"/>
<dbReference type="STRING" id="1314674.A0A0D7BBU6"/>
<feature type="transmembrane region" description="Helical" evidence="8">
    <location>
        <begin position="60"/>
        <end position="81"/>
    </location>
</feature>
<dbReference type="InterPro" id="IPR005828">
    <property type="entry name" value="MFS_sugar_transport-like"/>
</dbReference>
<evidence type="ECO:0000256" key="4">
    <source>
        <dbReference type="ARBA" id="ARBA00022692"/>
    </source>
</evidence>
<dbReference type="PANTHER" id="PTHR23503">
    <property type="entry name" value="SOLUTE CARRIER FAMILY 2"/>
    <property type="match status" value="1"/>
</dbReference>
<evidence type="ECO:0000256" key="7">
    <source>
        <dbReference type="ARBA" id="ARBA00049119"/>
    </source>
</evidence>
<gene>
    <name evidence="10" type="ORF">CYLTODRAFT_275614</name>
</gene>
<dbReference type="InterPro" id="IPR045263">
    <property type="entry name" value="GLUT"/>
</dbReference>
<comment type="subcellular location">
    <subcellularLocation>
        <location evidence="1">Membrane</location>
        <topology evidence="1">Multi-pass membrane protein</topology>
    </subcellularLocation>
</comment>
<proteinExistence type="inferred from homology"/>
<comment type="similarity">
    <text evidence="2">Belongs to the major facilitator superfamily. Sugar transporter (TC 2.A.1.1) family.</text>
</comment>
<protein>
    <submittedName>
        <fullName evidence="10">General substrate transporter</fullName>
    </submittedName>
</protein>
<evidence type="ECO:0000256" key="8">
    <source>
        <dbReference type="SAM" id="Phobius"/>
    </source>
</evidence>
<accession>A0A0D7BBU6</accession>
<evidence type="ECO:0000256" key="2">
    <source>
        <dbReference type="ARBA" id="ARBA00010992"/>
    </source>
</evidence>
<reference evidence="10 11" key="1">
    <citation type="journal article" date="2015" name="Fungal Genet. Biol.">
        <title>Evolution of novel wood decay mechanisms in Agaricales revealed by the genome sequences of Fistulina hepatica and Cylindrobasidium torrendii.</title>
        <authorList>
            <person name="Floudas D."/>
            <person name="Held B.W."/>
            <person name="Riley R."/>
            <person name="Nagy L.G."/>
            <person name="Koehler G."/>
            <person name="Ransdell A.S."/>
            <person name="Younus H."/>
            <person name="Chow J."/>
            <person name="Chiniquy J."/>
            <person name="Lipzen A."/>
            <person name="Tritt A."/>
            <person name="Sun H."/>
            <person name="Haridas S."/>
            <person name="LaButti K."/>
            <person name="Ohm R.A."/>
            <person name="Kues U."/>
            <person name="Blanchette R.A."/>
            <person name="Grigoriev I.V."/>
            <person name="Minto R.E."/>
            <person name="Hibbett D.S."/>
        </authorList>
    </citation>
    <scope>NUCLEOTIDE SEQUENCE [LARGE SCALE GENOMIC DNA]</scope>
    <source>
        <strain evidence="10 11">FP15055 ss-10</strain>
    </source>
</reference>
<comment type="catalytic activity">
    <reaction evidence="7">
        <text>myo-inositol(out) + H(+)(out) = myo-inositol(in) + H(+)(in)</text>
        <dbReference type="Rhea" id="RHEA:60364"/>
        <dbReference type="ChEBI" id="CHEBI:15378"/>
        <dbReference type="ChEBI" id="CHEBI:17268"/>
    </reaction>
</comment>
<dbReference type="InterPro" id="IPR036259">
    <property type="entry name" value="MFS_trans_sf"/>
</dbReference>
<dbReference type="EMBL" id="KN880512">
    <property type="protein sequence ID" value="KIY68007.1"/>
    <property type="molecule type" value="Genomic_DNA"/>
</dbReference>
<dbReference type="InterPro" id="IPR005829">
    <property type="entry name" value="Sugar_transporter_CS"/>
</dbReference>
<feature type="transmembrane region" description="Helical" evidence="8">
    <location>
        <begin position="148"/>
        <end position="170"/>
    </location>
</feature>
<evidence type="ECO:0000256" key="1">
    <source>
        <dbReference type="ARBA" id="ARBA00004141"/>
    </source>
</evidence>
<feature type="transmembrane region" description="Helical" evidence="8">
    <location>
        <begin position="337"/>
        <end position="357"/>
    </location>
</feature>
<dbReference type="PANTHER" id="PTHR23503:SF8">
    <property type="entry name" value="FACILITATED GLUCOSE TRANSPORTER PROTEIN 1"/>
    <property type="match status" value="1"/>
</dbReference>
<dbReference type="GO" id="GO:0016020">
    <property type="term" value="C:membrane"/>
    <property type="evidence" value="ECO:0007669"/>
    <property type="project" value="UniProtKB-SubCell"/>
</dbReference>
<evidence type="ECO:0000313" key="11">
    <source>
        <dbReference type="Proteomes" id="UP000054007"/>
    </source>
</evidence>
<dbReference type="PROSITE" id="PS00217">
    <property type="entry name" value="SUGAR_TRANSPORT_2"/>
    <property type="match status" value="1"/>
</dbReference>
<feature type="transmembrane region" description="Helical" evidence="8">
    <location>
        <begin position="7"/>
        <end position="26"/>
    </location>
</feature>
<evidence type="ECO:0000259" key="9">
    <source>
        <dbReference type="PROSITE" id="PS50850"/>
    </source>
</evidence>
<feature type="transmembrane region" description="Helical" evidence="8">
    <location>
        <begin position="119"/>
        <end position="136"/>
    </location>
</feature>
<keyword evidence="6 8" id="KW-0472">Membrane</keyword>
<keyword evidence="3" id="KW-0813">Transport</keyword>
<evidence type="ECO:0000256" key="5">
    <source>
        <dbReference type="ARBA" id="ARBA00022989"/>
    </source>
</evidence>
<dbReference type="Pfam" id="PF00083">
    <property type="entry name" value="Sugar_tr"/>
    <property type="match status" value="1"/>
</dbReference>
<keyword evidence="11" id="KW-1185">Reference proteome</keyword>
<dbReference type="Proteomes" id="UP000054007">
    <property type="component" value="Unassembled WGS sequence"/>
</dbReference>
<dbReference type="InterPro" id="IPR020846">
    <property type="entry name" value="MFS_dom"/>
</dbReference>
<name>A0A0D7BBU6_9AGAR</name>
<feature type="transmembrane region" description="Helical" evidence="8">
    <location>
        <begin position="437"/>
        <end position="456"/>
    </location>
</feature>
<keyword evidence="4 8" id="KW-0812">Transmembrane</keyword>
<feature type="domain" description="Major facilitator superfamily (MFS) profile" evidence="9">
    <location>
        <begin position="13"/>
        <end position="460"/>
    </location>
</feature>
<dbReference type="PRINTS" id="PR00171">
    <property type="entry name" value="SUGRTRNSPORT"/>
</dbReference>
<evidence type="ECO:0000256" key="3">
    <source>
        <dbReference type="ARBA" id="ARBA00022448"/>
    </source>
</evidence>
<dbReference type="PROSITE" id="PS50850">
    <property type="entry name" value="MFS"/>
    <property type="match status" value="1"/>
</dbReference>
<dbReference type="SUPFAM" id="SSF103473">
    <property type="entry name" value="MFS general substrate transporter"/>
    <property type="match status" value="1"/>
</dbReference>
<evidence type="ECO:0000256" key="6">
    <source>
        <dbReference type="ARBA" id="ARBA00023136"/>
    </source>
</evidence>
<feature type="transmembrane region" description="Helical" evidence="8">
    <location>
        <begin position="399"/>
        <end position="422"/>
    </location>
</feature>
<dbReference type="AlphaFoldDB" id="A0A0D7BBU6"/>
<feature type="transmembrane region" description="Helical" evidence="8">
    <location>
        <begin position="176"/>
        <end position="197"/>
    </location>
</feature>
<sequence>MSGKTFSVYGWTVCLWILLVPFQYGYHISVLNQLHASLTCSPTATALQFKQCIPMTELQFSLLTSIFTVGGLAGSLFANVVSDGYGRRAGSTLSSAILVLGTAIQALAGSVGALCAGRFFVGISAGLGLCVSPVYLAEITPAKLRGKLGVLTQIGIVFGIFGTQVIGLVMGGRDGGWRWVFVGSGALAVAQTAIGAMKLVVDSPEWLAAHGRAVGGPAIHKGTDEEPRGADTEALLSEETDDESPADIRLKTPQSSISLPAVLLKTPSDVRLPLLIVSFAMLSQQVSGINAVLYYSNDILSSTLPDLGPYISLFITIVNVLMTFPPIFLMHRLGPKTLLLISTFGAVTSLILVGVGLNQDWKVLSSVMIVLFVMSFAVGLGPVPFILVPQVSPYYATSALSSIALSLNWIVNFLVGLAFLPLRKLLSGGDPSKQGRVFWVFAAILIVCMLVVARGLKRVGA</sequence>
<dbReference type="GO" id="GO:0015149">
    <property type="term" value="F:hexose transmembrane transporter activity"/>
    <property type="evidence" value="ECO:0007669"/>
    <property type="project" value="TreeGrafter"/>
</dbReference>
<dbReference type="Gene3D" id="1.20.1250.20">
    <property type="entry name" value="MFS general substrate transporter like domains"/>
    <property type="match status" value="1"/>
</dbReference>